<keyword evidence="8" id="KW-0238">DNA-binding</keyword>
<reference evidence="14" key="1">
    <citation type="submission" date="2022-11" db="UniProtKB">
        <authorList>
            <consortium name="EnsemblMetazoa"/>
        </authorList>
    </citation>
    <scope>IDENTIFICATION</scope>
</reference>
<evidence type="ECO:0000256" key="7">
    <source>
        <dbReference type="ARBA" id="ARBA00023015"/>
    </source>
</evidence>
<evidence type="ECO:0000256" key="8">
    <source>
        <dbReference type="ARBA" id="ARBA00023125"/>
    </source>
</evidence>
<evidence type="ECO:0000256" key="10">
    <source>
        <dbReference type="ARBA" id="ARBA00023242"/>
    </source>
</evidence>
<comment type="similarity">
    <text evidence="2">Belongs to the krueppel C2H2-type zinc-finger protein family.</text>
</comment>
<keyword evidence="7" id="KW-0805">Transcription regulation</keyword>
<evidence type="ECO:0000259" key="13">
    <source>
        <dbReference type="PROSITE" id="PS50157"/>
    </source>
</evidence>
<keyword evidence="15" id="KW-1185">Reference proteome</keyword>
<evidence type="ECO:0000256" key="5">
    <source>
        <dbReference type="ARBA" id="ARBA00022771"/>
    </source>
</evidence>
<sequence length="780" mass="84416">MASRQKKTNTIVVTSAGPVESTDVPQHKTAGSSPAKSSVMISIIPPADPRGHAVPVLPAAPAAAGHLPAAPAVGNASGSVSTVAMPTLLPTARAPMKQVTLLKTQQPSSQQMRTFDMFSEHIDVFLVEVYRCKLCKFHNALKAVMAKHMTEKHFPEPGISMATTEEIVISSSATVVPVSSSSENQHTALPSQITAQVPSLNPMSSTPHVSGEAGSNAPVQVQITSQAKAASIEGNALELLMGIGHENDPEVLKSKQITTTSQVPAGSVTGTGPIPEVTNSEFCELKQKTGLTTTMEMSGSEAGGLVTLVTVNEEELAKTLRVDDKKDSEGESDDNDLDGDDDDDDDIGDAGAEDEDTSDDNTKQSNQEDLSGKDTLLKPIPVQIGLGSPAPNIDIQEIANTASKSNPKATTITVLHHGQGNGPPTAIQFKKSKKSKAVIPTGESLGIASPFTSRAYKGKKLFLCNSCHARYKSRAELERHVQKKHQQVKKFLCEICGLALATRASVKYHVSKRHQLSRLIYNCSVCDYCTHFAARMAIHKATHQSEFFCNLCKKSYVSAERLSRHYSSPLHKNALNPLVCEHCGYSTKKRDNFLVHMRKHTGEKPYKCKLCNYASADGSTLKKHVMAKHSTIRPFKCQVCNFSCVDKKGLDIHSRKHTGERPFKCQYCPYAAKRRCALNVHVQTHSKESTAEKQPKVVSRPQAAPTRFETVGTLAQASQQTLHQTPQQTPQQEQQYTTMADYQPTTLATPVVQVVPQTVGGQSLVSGCEAKPVQAVWHNV</sequence>
<feature type="region of interest" description="Disordered" evidence="12">
    <location>
        <begin position="320"/>
        <end position="375"/>
    </location>
</feature>
<dbReference type="RefSeq" id="XP_038053512.1">
    <property type="nucleotide sequence ID" value="XM_038197584.1"/>
</dbReference>
<evidence type="ECO:0000256" key="4">
    <source>
        <dbReference type="ARBA" id="ARBA00022737"/>
    </source>
</evidence>
<dbReference type="PANTHER" id="PTHR24408">
    <property type="entry name" value="ZINC FINGER PROTEIN"/>
    <property type="match status" value="1"/>
</dbReference>
<feature type="domain" description="C2H2-type" evidence="13">
    <location>
        <begin position="606"/>
        <end position="634"/>
    </location>
</feature>
<dbReference type="GO" id="GO:0008270">
    <property type="term" value="F:zinc ion binding"/>
    <property type="evidence" value="ECO:0007669"/>
    <property type="project" value="UniProtKB-KW"/>
</dbReference>
<feature type="domain" description="C2H2-type" evidence="13">
    <location>
        <begin position="663"/>
        <end position="690"/>
    </location>
</feature>
<dbReference type="AlphaFoldDB" id="A0A913ZP46"/>
<dbReference type="OMA" id="TITVLHH"/>
<dbReference type="GO" id="GO:0000981">
    <property type="term" value="F:DNA-binding transcription factor activity, RNA polymerase II-specific"/>
    <property type="evidence" value="ECO:0007669"/>
    <property type="project" value="TreeGrafter"/>
</dbReference>
<dbReference type="FunFam" id="3.30.160.60:FF:000448">
    <property type="entry name" value="RE1-silencing transcription factor A"/>
    <property type="match status" value="1"/>
</dbReference>
<dbReference type="OrthoDB" id="10067983at2759"/>
<feature type="region of interest" description="Disordered" evidence="12">
    <location>
        <begin position="716"/>
        <end position="737"/>
    </location>
</feature>
<evidence type="ECO:0000256" key="3">
    <source>
        <dbReference type="ARBA" id="ARBA00022723"/>
    </source>
</evidence>
<dbReference type="SMART" id="SM00355">
    <property type="entry name" value="ZnF_C2H2"/>
    <property type="match status" value="9"/>
</dbReference>
<dbReference type="PROSITE" id="PS50157">
    <property type="entry name" value="ZINC_FINGER_C2H2_2"/>
    <property type="match status" value="6"/>
</dbReference>
<evidence type="ECO:0000256" key="1">
    <source>
        <dbReference type="ARBA" id="ARBA00004123"/>
    </source>
</evidence>
<name>A0A913ZP46_PATMI</name>
<feature type="compositionally biased region" description="Acidic residues" evidence="12">
    <location>
        <begin position="330"/>
        <end position="359"/>
    </location>
</feature>
<proteinExistence type="inferred from homology"/>
<dbReference type="PROSITE" id="PS00028">
    <property type="entry name" value="ZINC_FINGER_C2H2_1"/>
    <property type="match status" value="3"/>
</dbReference>
<keyword evidence="9" id="KW-0804">Transcription</keyword>
<evidence type="ECO:0000313" key="14">
    <source>
        <dbReference type="EnsemblMetazoa" id="XP_038053512.1"/>
    </source>
</evidence>
<dbReference type="SUPFAM" id="SSF57667">
    <property type="entry name" value="beta-beta-alpha zinc fingers"/>
    <property type="match status" value="3"/>
</dbReference>
<dbReference type="InterPro" id="IPR013087">
    <property type="entry name" value="Znf_C2H2_type"/>
</dbReference>
<dbReference type="PANTHER" id="PTHR24408:SF64">
    <property type="entry name" value="LINKING IMMUNITY AND METABOLISM-RELATED"/>
    <property type="match status" value="1"/>
</dbReference>
<comment type="subcellular location">
    <subcellularLocation>
        <location evidence="1">Nucleus</location>
    </subcellularLocation>
</comment>
<dbReference type="GO" id="GO:0005634">
    <property type="term" value="C:nucleus"/>
    <property type="evidence" value="ECO:0007669"/>
    <property type="project" value="UniProtKB-SubCell"/>
</dbReference>
<protein>
    <recommendedName>
        <fullName evidence="13">C2H2-type domain-containing protein</fullName>
    </recommendedName>
</protein>
<keyword evidence="3" id="KW-0479">Metal-binding</keyword>
<dbReference type="Proteomes" id="UP000887568">
    <property type="component" value="Unplaced"/>
</dbReference>
<dbReference type="FunFam" id="3.30.160.60:FF:000075">
    <property type="entry name" value="Putative zinc finger protein 536"/>
    <property type="match status" value="1"/>
</dbReference>
<feature type="domain" description="C2H2-type" evidence="13">
    <location>
        <begin position="578"/>
        <end position="605"/>
    </location>
</feature>
<evidence type="ECO:0000256" key="12">
    <source>
        <dbReference type="SAM" id="MobiDB-lite"/>
    </source>
</evidence>
<dbReference type="EnsemblMetazoa" id="XM_038197584.1">
    <property type="protein sequence ID" value="XP_038053512.1"/>
    <property type="gene ID" value="LOC119725956"/>
</dbReference>
<evidence type="ECO:0000256" key="9">
    <source>
        <dbReference type="ARBA" id="ARBA00023163"/>
    </source>
</evidence>
<dbReference type="Pfam" id="PF00096">
    <property type="entry name" value="zf-C2H2"/>
    <property type="match status" value="1"/>
</dbReference>
<evidence type="ECO:0000256" key="2">
    <source>
        <dbReference type="ARBA" id="ARBA00006991"/>
    </source>
</evidence>
<dbReference type="Gene3D" id="3.30.160.60">
    <property type="entry name" value="Classic Zinc Finger"/>
    <property type="match status" value="5"/>
</dbReference>
<dbReference type="InterPro" id="IPR036236">
    <property type="entry name" value="Znf_C2H2_sf"/>
</dbReference>
<feature type="domain" description="C2H2-type" evidence="13">
    <location>
        <begin position="635"/>
        <end position="662"/>
    </location>
</feature>
<keyword evidence="6" id="KW-0862">Zinc</keyword>
<evidence type="ECO:0000256" key="6">
    <source>
        <dbReference type="ARBA" id="ARBA00022833"/>
    </source>
</evidence>
<dbReference type="GO" id="GO:0043565">
    <property type="term" value="F:sequence-specific DNA binding"/>
    <property type="evidence" value="ECO:0007669"/>
    <property type="project" value="TreeGrafter"/>
</dbReference>
<feature type="domain" description="C2H2-type" evidence="13">
    <location>
        <begin position="547"/>
        <end position="571"/>
    </location>
</feature>
<keyword evidence="4" id="KW-0677">Repeat</keyword>
<evidence type="ECO:0000313" key="15">
    <source>
        <dbReference type="Proteomes" id="UP000887568"/>
    </source>
</evidence>
<accession>A0A913ZP46</accession>
<feature type="compositionally biased region" description="Basic and acidic residues" evidence="12">
    <location>
        <begin position="320"/>
        <end position="329"/>
    </location>
</feature>
<keyword evidence="5 11" id="KW-0863">Zinc-finger</keyword>
<evidence type="ECO:0000256" key="11">
    <source>
        <dbReference type="PROSITE-ProRule" id="PRU00042"/>
    </source>
</evidence>
<dbReference type="GeneID" id="119725956"/>
<organism evidence="14 15">
    <name type="scientific">Patiria miniata</name>
    <name type="common">Bat star</name>
    <name type="synonym">Asterina miniata</name>
    <dbReference type="NCBI Taxonomy" id="46514"/>
    <lineage>
        <taxon>Eukaryota</taxon>
        <taxon>Metazoa</taxon>
        <taxon>Echinodermata</taxon>
        <taxon>Eleutherozoa</taxon>
        <taxon>Asterozoa</taxon>
        <taxon>Asteroidea</taxon>
        <taxon>Valvatacea</taxon>
        <taxon>Valvatida</taxon>
        <taxon>Asterinidae</taxon>
        <taxon>Patiria</taxon>
    </lineage>
</organism>
<feature type="domain" description="C2H2-type" evidence="13">
    <location>
        <begin position="462"/>
        <end position="490"/>
    </location>
</feature>
<feature type="region of interest" description="Disordered" evidence="12">
    <location>
        <begin position="1"/>
        <end position="37"/>
    </location>
</feature>
<keyword evidence="10" id="KW-0539">Nucleus</keyword>